<accession>Q7V3I5</accession>
<name>Q7V3I5_PROMP</name>
<reference evidence="5 6" key="1">
    <citation type="journal article" date="2003" name="Nature">
        <title>Genome divergence in two Prochlorococcus ecotypes reflects oceanic niche differentiation.</title>
        <authorList>
            <person name="Rocap G."/>
            <person name="Larimer F.W."/>
            <person name="Lamerdin J.E."/>
            <person name="Malfatti S."/>
            <person name="Chain P."/>
            <person name="Ahlgren N.A."/>
            <person name="Arellano A."/>
            <person name="Coleman M."/>
            <person name="Hauser L."/>
            <person name="Hess W.R."/>
            <person name="Johnson Z.I."/>
            <person name="Land M.L."/>
            <person name="Lindell D."/>
            <person name="Post A.F."/>
            <person name="Regala W."/>
            <person name="Shah M."/>
            <person name="Shaw S.L."/>
            <person name="Steglich C."/>
            <person name="Sullivan M.B."/>
            <person name="Ting C.S."/>
            <person name="Tolonen A."/>
            <person name="Webb E.A."/>
            <person name="Zinser E.R."/>
            <person name="Chisholm S.W."/>
        </authorList>
    </citation>
    <scope>NUCLEOTIDE SEQUENCE [LARGE SCALE GENOMIC DNA]</scope>
    <source>
        <strain evidence="6">CCMP1986 / NIES-2087 / MED4</strain>
    </source>
</reference>
<dbReference type="GO" id="GO:0004252">
    <property type="term" value="F:serine-type endopeptidase activity"/>
    <property type="evidence" value="ECO:0007669"/>
    <property type="project" value="InterPro"/>
</dbReference>
<gene>
    <name evidence="5" type="ordered locus">PMM0090</name>
</gene>
<dbReference type="KEGG" id="pmm:PMM0090"/>
<sequence>MFSKTITKGKFIKLSFKKLFFLSCLTLGLINKSNVISQPIVNQNLNEESKISNISFITKAVKKTGASVVTIDTQRFVENRQFSRDSRIFLDPYFERFFGLQLPPENQPRIEQSQGSGFIFGDGLVMTNAHVVNRSQKLIVGLSNGKKYKGKLIGQDLLTDLAVIRLEGKGPWPKAKLGDSTKIEVGDWAIAVGNPFGLENTVTLGIISNLNRNVSQLGIYDKKFELIQTDAAINPGNSGGPLLNSKGEVIGINTLIRSGPGAGLSFAIPINKAKNIASQLIKNGTVIHPMIGINLIDENYFETNESIVKVGYVVPNSPAAKSGIFINDIILKVGKTNINNSSDVINEISNNGINKFINITLKRKNKIIKLKVKPIDITKLTK</sequence>
<keyword evidence="2 5" id="KW-0645">Protease</keyword>
<evidence type="ECO:0000313" key="5">
    <source>
        <dbReference type="EMBL" id="CAE18549.1"/>
    </source>
</evidence>
<dbReference type="Gene3D" id="2.30.42.10">
    <property type="match status" value="1"/>
</dbReference>
<evidence type="ECO:0000256" key="3">
    <source>
        <dbReference type="ARBA" id="ARBA00022801"/>
    </source>
</evidence>
<dbReference type="InterPro" id="IPR036034">
    <property type="entry name" value="PDZ_sf"/>
</dbReference>
<dbReference type="Gene3D" id="2.40.10.120">
    <property type="match status" value="1"/>
</dbReference>
<dbReference type="OrthoDB" id="9807133at2"/>
<dbReference type="GO" id="GO:0006508">
    <property type="term" value="P:proteolysis"/>
    <property type="evidence" value="ECO:0007669"/>
    <property type="project" value="UniProtKB-KW"/>
</dbReference>
<evidence type="ECO:0000256" key="1">
    <source>
        <dbReference type="ARBA" id="ARBA00010541"/>
    </source>
</evidence>
<dbReference type="AlphaFoldDB" id="Q7V3I5"/>
<dbReference type="PANTHER" id="PTHR22939:SF129">
    <property type="entry name" value="SERINE PROTEASE HTRA2, MITOCHONDRIAL"/>
    <property type="match status" value="1"/>
</dbReference>
<dbReference type="eggNOG" id="COG0265">
    <property type="taxonomic scope" value="Bacteria"/>
</dbReference>
<organism evidence="5 6">
    <name type="scientific">Prochlorococcus marinus subsp. pastoris (strain CCMP1986 / NIES-2087 / MED4)</name>
    <dbReference type="NCBI Taxonomy" id="59919"/>
    <lineage>
        <taxon>Bacteria</taxon>
        <taxon>Bacillati</taxon>
        <taxon>Cyanobacteriota</taxon>
        <taxon>Cyanophyceae</taxon>
        <taxon>Synechococcales</taxon>
        <taxon>Prochlorococcaceae</taxon>
        <taxon>Prochlorococcus</taxon>
    </lineage>
</organism>
<dbReference type="HOGENOM" id="CLU_020120_1_2_3"/>
<dbReference type="PRINTS" id="PR00834">
    <property type="entry name" value="PROTEASES2C"/>
</dbReference>
<evidence type="ECO:0000256" key="2">
    <source>
        <dbReference type="ARBA" id="ARBA00022670"/>
    </source>
</evidence>
<dbReference type="SMART" id="SM00228">
    <property type="entry name" value="PDZ"/>
    <property type="match status" value="1"/>
</dbReference>
<dbReference type="SUPFAM" id="SSF50156">
    <property type="entry name" value="PDZ domain-like"/>
    <property type="match status" value="1"/>
</dbReference>
<proteinExistence type="inferred from homology"/>
<dbReference type="InterPro" id="IPR001478">
    <property type="entry name" value="PDZ"/>
</dbReference>
<dbReference type="InterPro" id="IPR001940">
    <property type="entry name" value="Peptidase_S1C"/>
</dbReference>
<dbReference type="Proteomes" id="UP000001026">
    <property type="component" value="Chromosome"/>
</dbReference>
<dbReference type="RefSeq" id="WP_011131728.1">
    <property type="nucleotide sequence ID" value="NC_005072.1"/>
</dbReference>
<dbReference type="MEROPS" id="S01.482"/>
<evidence type="ECO:0000259" key="4">
    <source>
        <dbReference type="SMART" id="SM00228"/>
    </source>
</evidence>
<evidence type="ECO:0000313" key="6">
    <source>
        <dbReference type="Proteomes" id="UP000001026"/>
    </source>
</evidence>
<dbReference type="Pfam" id="PF13180">
    <property type="entry name" value="PDZ_2"/>
    <property type="match status" value="1"/>
</dbReference>
<feature type="domain" description="PDZ" evidence="4">
    <location>
        <begin position="289"/>
        <end position="365"/>
    </location>
</feature>
<dbReference type="STRING" id="59919.PMM0090"/>
<dbReference type="SUPFAM" id="SSF50494">
    <property type="entry name" value="Trypsin-like serine proteases"/>
    <property type="match status" value="1"/>
</dbReference>
<dbReference type="EC" id="3.4.21.-" evidence="5"/>
<dbReference type="Pfam" id="PF13365">
    <property type="entry name" value="Trypsin_2"/>
    <property type="match status" value="1"/>
</dbReference>
<dbReference type="EMBL" id="BX548174">
    <property type="protein sequence ID" value="CAE18549.1"/>
    <property type="molecule type" value="Genomic_DNA"/>
</dbReference>
<protein>
    <submittedName>
        <fullName evidence="5">Possible serine protease</fullName>
        <ecNumber evidence="5">3.4.21.-</ecNumber>
    </submittedName>
</protein>
<dbReference type="PANTHER" id="PTHR22939">
    <property type="entry name" value="SERINE PROTEASE FAMILY S1C HTRA-RELATED"/>
    <property type="match status" value="1"/>
</dbReference>
<keyword evidence="3 5" id="KW-0378">Hydrolase</keyword>
<dbReference type="InterPro" id="IPR009003">
    <property type="entry name" value="Peptidase_S1_PA"/>
</dbReference>
<comment type="similarity">
    <text evidence="1">Belongs to the peptidase S1C family.</text>
</comment>